<name>A0A1B1Y4Q3_9FLAO</name>
<dbReference type="GO" id="GO:0055129">
    <property type="term" value="P:L-proline biosynthetic process"/>
    <property type="evidence" value="ECO:0007669"/>
    <property type="project" value="UniProtKB-UniRule"/>
</dbReference>
<dbReference type="InterPro" id="IPR000304">
    <property type="entry name" value="Pyrroline-COOH_reductase"/>
</dbReference>
<dbReference type="Pfam" id="PF14748">
    <property type="entry name" value="P5CR_dimer"/>
    <property type="match status" value="1"/>
</dbReference>
<reference evidence="9 10" key="1">
    <citation type="submission" date="2016-02" db="EMBL/GenBank/DDBJ databases">
        <authorList>
            <person name="Wen L."/>
            <person name="He K."/>
            <person name="Yang H."/>
        </authorList>
    </citation>
    <scope>NUCLEOTIDE SEQUENCE [LARGE SCALE GENOMIC DNA]</scope>
    <source>
        <strain evidence="9 10">CZ1127</strain>
    </source>
</reference>
<comment type="catalytic activity">
    <reaction evidence="4">
        <text>L-proline + NADP(+) = (S)-1-pyrroline-5-carboxylate + NADPH + 2 H(+)</text>
        <dbReference type="Rhea" id="RHEA:14109"/>
        <dbReference type="ChEBI" id="CHEBI:15378"/>
        <dbReference type="ChEBI" id="CHEBI:17388"/>
        <dbReference type="ChEBI" id="CHEBI:57783"/>
        <dbReference type="ChEBI" id="CHEBI:58349"/>
        <dbReference type="ChEBI" id="CHEBI:60039"/>
        <dbReference type="EC" id="1.5.1.2"/>
    </reaction>
</comment>
<dbReference type="SUPFAM" id="SSF48179">
    <property type="entry name" value="6-phosphogluconate dehydrogenase C-terminal domain-like"/>
    <property type="match status" value="1"/>
</dbReference>
<dbReference type="SUPFAM" id="SSF51735">
    <property type="entry name" value="NAD(P)-binding Rossmann-fold domains"/>
    <property type="match status" value="1"/>
</dbReference>
<evidence type="ECO:0000259" key="7">
    <source>
        <dbReference type="Pfam" id="PF03807"/>
    </source>
</evidence>
<evidence type="ECO:0000256" key="2">
    <source>
        <dbReference type="ARBA" id="ARBA00022857"/>
    </source>
</evidence>
<comment type="pathway">
    <text evidence="4">Amino-acid biosynthesis; L-proline biosynthesis; L-proline from L-glutamate 5-semialdehyde: step 1/1.</text>
</comment>
<dbReference type="STRING" id="1790137.AXE80_05280"/>
<keyword evidence="4" id="KW-0641">Proline biosynthesis</keyword>
<feature type="binding site" evidence="6">
    <location>
        <begin position="7"/>
        <end position="12"/>
    </location>
    <ligand>
        <name>NADP(+)</name>
        <dbReference type="ChEBI" id="CHEBI:58349"/>
    </ligand>
</feature>
<dbReference type="RefSeq" id="WP_068825130.1">
    <property type="nucleotide sequence ID" value="NZ_CP014224.1"/>
</dbReference>
<dbReference type="FunFam" id="1.10.3730.10:FF:000001">
    <property type="entry name" value="Pyrroline-5-carboxylate reductase"/>
    <property type="match status" value="1"/>
</dbReference>
<dbReference type="InterPro" id="IPR029036">
    <property type="entry name" value="P5CR_dimer"/>
</dbReference>
<dbReference type="NCBIfam" id="TIGR00112">
    <property type="entry name" value="proC"/>
    <property type="match status" value="1"/>
</dbReference>
<keyword evidence="2 4" id="KW-0521">NADP</keyword>
<dbReference type="GO" id="GO:0004735">
    <property type="term" value="F:pyrroline-5-carboxylate reductase activity"/>
    <property type="evidence" value="ECO:0007669"/>
    <property type="project" value="UniProtKB-UniRule"/>
</dbReference>
<gene>
    <name evidence="4" type="primary">proC</name>
    <name evidence="9" type="ORF">AXE80_05280</name>
</gene>
<evidence type="ECO:0000256" key="4">
    <source>
        <dbReference type="HAMAP-Rule" id="MF_01925"/>
    </source>
</evidence>
<organism evidence="9 10">
    <name type="scientific">Wenyingzhuangia fucanilytica</name>
    <dbReference type="NCBI Taxonomy" id="1790137"/>
    <lineage>
        <taxon>Bacteria</taxon>
        <taxon>Pseudomonadati</taxon>
        <taxon>Bacteroidota</taxon>
        <taxon>Flavobacteriia</taxon>
        <taxon>Flavobacteriales</taxon>
        <taxon>Flavobacteriaceae</taxon>
        <taxon>Wenyingzhuangia</taxon>
    </lineage>
</organism>
<evidence type="ECO:0000313" key="9">
    <source>
        <dbReference type="EMBL" id="ANW95723.1"/>
    </source>
</evidence>
<dbReference type="PIRSF" id="PIRSF000193">
    <property type="entry name" value="Pyrrol-5-carb_rd"/>
    <property type="match status" value="1"/>
</dbReference>
<dbReference type="Gene3D" id="1.10.3730.10">
    <property type="entry name" value="ProC C-terminal domain-like"/>
    <property type="match status" value="1"/>
</dbReference>
<accession>A0A1B1Y4Q3</accession>
<keyword evidence="4" id="KW-0028">Amino-acid biosynthesis</keyword>
<dbReference type="KEGG" id="wfu:AXE80_05280"/>
<comment type="function">
    <text evidence="4">Catalyzes the reduction of 1-pyrroline-5-carboxylate (PCA) to L-proline.</text>
</comment>
<comment type="similarity">
    <text evidence="1 4">Belongs to the pyrroline-5-carboxylate reductase family.</text>
</comment>
<dbReference type="Gene3D" id="3.40.50.720">
    <property type="entry name" value="NAD(P)-binding Rossmann-like Domain"/>
    <property type="match status" value="1"/>
</dbReference>
<dbReference type="EMBL" id="CP014224">
    <property type="protein sequence ID" value="ANW95723.1"/>
    <property type="molecule type" value="Genomic_DNA"/>
</dbReference>
<dbReference type="InterPro" id="IPR008927">
    <property type="entry name" value="6-PGluconate_DH-like_C_sf"/>
</dbReference>
<keyword evidence="10" id="KW-1185">Reference proteome</keyword>
<dbReference type="PANTHER" id="PTHR11645:SF0">
    <property type="entry name" value="PYRROLINE-5-CARBOXYLATE REDUCTASE 3"/>
    <property type="match status" value="1"/>
</dbReference>
<dbReference type="Pfam" id="PF03807">
    <property type="entry name" value="F420_oxidored"/>
    <property type="match status" value="1"/>
</dbReference>
<dbReference type="InterPro" id="IPR028939">
    <property type="entry name" value="P5C_Rdtase_cat_N"/>
</dbReference>
<evidence type="ECO:0000256" key="3">
    <source>
        <dbReference type="ARBA" id="ARBA00023002"/>
    </source>
</evidence>
<dbReference type="GO" id="GO:0005737">
    <property type="term" value="C:cytoplasm"/>
    <property type="evidence" value="ECO:0007669"/>
    <property type="project" value="UniProtKB-SubCell"/>
</dbReference>
<feature type="domain" description="Pyrroline-5-carboxylate reductase catalytic N-terminal" evidence="7">
    <location>
        <begin position="4"/>
        <end position="94"/>
    </location>
</feature>
<evidence type="ECO:0000256" key="6">
    <source>
        <dbReference type="PIRSR" id="PIRSR000193-1"/>
    </source>
</evidence>
<evidence type="ECO:0000259" key="8">
    <source>
        <dbReference type="Pfam" id="PF14748"/>
    </source>
</evidence>
<keyword evidence="3 4" id="KW-0560">Oxidoreductase</keyword>
<comment type="subcellular location">
    <subcellularLocation>
        <location evidence="4">Cytoplasm</location>
    </subcellularLocation>
</comment>
<protein>
    <recommendedName>
        <fullName evidence="4 5">Pyrroline-5-carboxylate reductase</fullName>
        <shortName evidence="4">P5C reductase</shortName>
        <shortName evidence="4">P5CR</shortName>
        <ecNumber evidence="4 5">1.5.1.2</ecNumber>
    </recommendedName>
    <alternativeName>
        <fullName evidence="4">PCA reductase</fullName>
    </alternativeName>
</protein>
<evidence type="ECO:0000313" key="10">
    <source>
        <dbReference type="Proteomes" id="UP000092967"/>
    </source>
</evidence>
<dbReference type="Proteomes" id="UP000092967">
    <property type="component" value="Chromosome"/>
</dbReference>
<dbReference type="InterPro" id="IPR036291">
    <property type="entry name" value="NAD(P)-bd_dom_sf"/>
</dbReference>
<dbReference type="PANTHER" id="PTHR11645">
    <property type="entry name" value="PYRROLINE-5-CARBOXYLATE REDUCTASE"/>
    <property type="match status" value="1"/>
</dbReference>
<dbReference type="EC" id="1.5.1.2" evidence="4 5"/>
<sequence length="265" mass="28861">MKNIVVIGGGNMGFTYAEGIYNAKIANIEIIDKSEDRIAEINGMNKMKATTSYDVLKNADIIFLAVKPQIAPLVFNDIKSIVNKDQLFVSVMAGMTIETIQQGLGIDKVIRCMPNLPASIQLGMTTYVGSKEVAKENLDLVGNILKSTGKAFEVKTEDMIDNTTGISGSGSAYIFYFMNALAEAAEDFGFSREEAKTLTAQTFEGAVELYKQNDISLEEWMNRVASKGGTTRAALNNFDDNNVHNLIKEGTVACVNRAKELAADK</sequence>
<dbReference type="UniPathway" id="UPA00098">
    <property type="reaction ID" value="UER00361"/>
</dbReference>
<keyword evidence="4" id="KW-0963">Cytoplasm</keyword>
<evidence type="ECO:0000256" key="5">
    <source>
        <dbReference type="NCBIfam" id="TIGR00112"/>
    </source>
</evidence>
<feature type="domain" description="Pyrroline-5-carboxylate reductase dimerisation" evidence="8">
    <location>
        <begin position="157"/>
        <end position="261"/>
    </location>
</feature>
<dbReference type="HAMAP" id="MF_01925">
    <property type="entry name" value="P5C_reductase"/>
    <property type="match status" value="1"/>
</dbReference>
<dbReference type="AlphaFoldDB" id="A0A1B1Y4Q3"/>
<proteinExistence type="inferred from homology"/>
<comment type="catalytic activity">
    <reaction evidence="4">
        <text>L-proline + NAD(+) = (S)-1-pyrroline-5-carboxylate + NADH + 2 H(+)</text>
        <dbReference type="Rhea" id="RHEA:14105"/>
        <dbReference type="ChEBI" id="CHEBI:15378"/>
        <dbReference type="ChEBI" id="CHEBI:17388"/>
        <dbReference type="ChEBI" id="CHEBI:57540"/>
        <dbReference type="ChEBI" id="CHEBI:57945"/>
        <dbReference type="ChEBI" id="CHEBI:60039"/>
        <dbReference type="EC" id="1.5.1.2"/>
    </reaction>
</comment>
<evidence type="ECO:0000256" key="1">
    <source>
        <dbReference type="ARBA" id="ARBA00005525"/>
    </source>
</evidence>
<dbReference type="OrthoDB" id="9805754at2"/>
<feature type="binding site" evidence="6">
    <location>
        <begin position="65"/>
        <end position="68"/>
    </location>
    <ligand>
        <name>NADP(+)</name>
        <dbReference type="ChEBI" id="CHEBI:58349"/>
    </ligand>
</feature>